<proteinExistence type="predicted"/>
<reference evidence="3" key="1">
    <citation type="journal article" date="2023" name="bioRxiv">
        <title>Complete genome of the Medicago anthracnose fungus, Colletotrichum destructivum, reveals a mini-chromosome-like region within a core chromosome.</title>
        <authorList>
            <person name="Lapalu N."/>
            <person name="Simon A."/>
            <person name="Lu A."/>
            <person name="Plaumann P.-L."/>
            <person name="Amselem J."/>
            <person name="Pigne S."/>
            <person name="Auger A."/>
            <person name="Koch C."/>
            <person name="Dallery J.-F."/>
            <person name="O'Connell R.J."/>
        </authorList>
    </citation>
    <scope>NUCLEOTIDE SEQUENCE [LARGE SCALE GENOMIC DNA]</scope>
    <source>
        <strain evidence="3">CBS 520.97</strain>
    </source>
</reference>
<sequence length="103" mass="11537">MIDDNQRLKVRSWRAPAINHTSKEALSVTTEPNSRNRRPQSNDADFVGMCNGRLTVLLAAQGSGRCEPSKQELRNHATRRRHGHYLYIAESLPLSPETLAAIS</sequence>
<dbReference type="AlphaFoldDB" id="A0AAX4HWC2"/>
<feature type="region of interest" description="Disordered" evidence="1">
    <location>
        <begin position="1"/>
        <end position="45"/>
    </location>
</feature>
<feature type="compositionally biased region" description="Polar residues" evidence="1">
    <location>
        <begin position="27"/>
        <end position="43"/>
    </location>
</feature>
<dbReference type="RefSeq" id="XP_062772286.1">
    <property type="nucleotide sequence ID" value="XM_062916235.1"/>
</dbReference>
<organism evidence="2 3">
    <name type="scientific">Colletotrichum destructivum</name>
    <dbReference type="NCBI Taxonomy" id="34406"/>
    <lineage>
        <taxon>Eukaryota</taxon>
        <taxon>Fungi</taxon>
        <taxon>Dikarya</taxon>
        <taxon>Ascomycota</taxon>
        <taxon>Pezizomycotina</taxon>
        <taxon>Sordariomycetes</taxon>
        <taxon>Hypocreomycetidae</taxon>
        <taxon>Glomerellales</taxon>
        <taxon>Glomerellaceae</taxon>
        <taxon>Colletotrichum</taxon>
        <taxon>Colletotrichum destructivum species complex</taxon>
    </lineage>
</organism>
<dbReference type="Proteomes" id="UP001322277">
    <property type="component" value="Chromosome 1"/>
</dbReference>
<keyword evidence="3" id="KW-1185">Reference proteome</keyword>
<dbReference type="KEGG" id="cdet:87936579"/>
<protein>
    <submittedName>
        <fullName evidence="2">Uncharacterized protein</fullName>
    </submittedName>
</protein>
<evidence type="ECO:0000313" key="2">
    <source>
        <dbReference type="EMBL" id="WQF75062.1"/>
    </source>
</evidence>
<evidence type="ECO:0000313" key="3">
    <source>
        <dbReference type="Proteomes" id="UP001322277"/>
    </source>
</evidence>
<dbReference type="EMBL" id="CP137305">
    <property type="protein sequence ID" value="WQF75062.1"/>
    <property type="molecule type" value="Genomic_DNA"/>
</dbReference>
<evidence type="ECO:0000256" key="1">
    <source>
        <dbReference type="SAM" id="MobiDB-lite"/>
    </source>
</evidence>
<name>A0AAX4HWC2_9PEZI</name>
<accession>A0AAX4HWC2</accession>
<gene>
    <name evidence="2" type="ORF">CDEST_00076</name>
</gene>
<dbReference type="GeneID" id="87936579"/>